<name>A0A1V6SX59_9EURO</name>
<dbReference type="AlphaFoldDB" id="A0A1V6SX59"/>
<evidence type="ECO:0000256" key="2">
    <source>
        <dbReference type="SAM" id="SignalP"/>
    </source>
</evidence>
<sequence length="290" mass="32339">MRKICTLYWALRASFWLCNCSMTRSCCSSSNSSRSPSDSSGYRNALRNLTAAISRKLKTKTKSVAGGGAVTSKGQICLSCLTLFSSATPQTPTNPTNTEIITPESTAMVFSRVFTRRAALARQPARPNIASRRTMIAAPGPNTGPLLERRADRELPNPNPGRKWLYTLPIFIIATGAGMLGIFNYQKSSSSIVNSTLYALRTSPRAREILGDEIYFAQQIPWISGEMNQLHGRIDISFWVKGTKSQGKMKFRSIRPDRMSYFRTEEWSLETEDGTVIQLLDNDSDPFRKN</sequence>
<keyword evidence="2" id="KW-0732">Signal</keyword>
<feature type="signal peptide" evidence="2">
    <location>
        <begin position="1"/>
        <end position="20"/>
    </location>
</feature>
<proteinExistence type="predicted"/>
<dbReference type="STRING" id="254877.A0A1V6SX59"/>
<dbReference type="PANTHER" id="PTHR28523">
    <property type="entry name" value="CYTOCHROME C OXIDASE ASSEMBLY FACTOR 1"/>
    <property type="match status" value="1"/>
</dbReference>
<feature type="chain" id="PRO_5013342803" description="DUF1783-domain-containing protein" evidence="2">
    <location>
        <begin position="21"/>
        <end position="290"/>
    </location>
</feature>
<evidence type="ECO:0008006" key="5">
    <source>
        <dbReference type="Google" id="ProtNLM"/>
    </source>
</evidence>
<dbReference type="InterPro" id="IPR042432">
    <property type="entry name" value="Coa1_fungi"/>
</dbReference>
<accession>A0A1V6SX59</accession>
<evidence type="ECO:0000313" key="4">
    <source>
        <dbReference type="Proteomes" id="UP000191342"/>
    </source>
</evidence>
<organism evidence="3 4">
    <name type="scientific">Penicillium flavigenum</name>
    <dbReference type="NCBI Taxonomy" id="254877"/>
    <lineage>
        <taxon>Eukaryota</taxon>
        <taxon>Fungi</taxon>
        <taxon>Dikarya</taxon>
        <taxon>Ascomycota</taxon>
        <taxon>Pezizomycotina</taxon>
        <taxon>Eurotiomycetes</taxon>
        <taxon>Eurotiomycetidae</taxon>
        <taxon>Eurotiales</taxon>
        <taxon>Aspergillaceae</taxon>
        <taxon>Penicillium</taxon>
    </lineage>
</organism>
<gene>
    <name evidence="3" type="ORF">PENFLA_c021G05428</name>
</gene>
<evidence type="ECO:0000256" key="1">
    <source>
        <dbReference type="SAM" id="MobiDB-lite"/>
    </source>
</evidence>
<protein>
    <recommendedName>
        <fullName evidence="5">DUF1783-domain-containing protein</fullName>
    </recommendedName>
</protein>
<dbReference type="OrthoDB" id="2100652at2759"/>
<evidence type="ECO:0000313" key="3">
    <source>
        <dbReference type="EMBL" id="OQE18541.1"/>
    </source>
</evidence>
<keyword evidence="4" id="KW-1185">Reference proteome</keyword>
<comment type="caution">
    <text evidence="3">The sequence shown here is derived from an EMBL/GenBank/DDBJ whole genome shotgun (WGS) entry which is preliminary data.</text>
</comment>
<dbReference type="GO" id="GO:0033617">
    <property type="term" value="P:mitochondrial respiratory chain complex IV assembly"/>
    <property type="evidence" value="ECO:0007669"/>
    <property type="project" value="InterPro"/>
</dbReference>
<dbReference type="Proteomes" id="UP000191342">
    <property type="component" value="Unassembled WGS sequence"/>
</dbReference>
<dbReference type="InterPro" id="IPR014807">
    <property type="entry name" value="Coa1"/>
</dbReference>
<dbReference type="EMBL" id="MLQL01000021">
    <property type="protein sequence ID" value="OQE18541.1"/>
    <property type="molecule type" value="Genomic_DNA"/>
</dbReference>
<dbReference type="PANTHER" id="PTHR28523:SF1">
    <property type="entry name" value="CYTOCHROME C OXIDASE ASSEMBLY FACTOR 1"/>
    <property type="match status" value="1"/>
</dbReference>
<reference evidence="4" key="1">
    <citation type="journal article" date="2017" name="Nat. Microbiol.">
        <title>Global analysis of biosynthetic gene clusters reveals vast potential of secondary metabolite production in Penicillium species.</title>
        <authorList>
            <person name="Nielsen J.C."/>
            <person name="Grijseels S."/>
            <person name="Prigent S."/>
            <person name="Ji B."/>
            <person name="Dainat J."/>
            <person name="Nielsen K.F."/>
            <person name="Frisvad J.C."/>
            <person name="Workman M."/>
            <person name="Nielsen J."/>
        </authorList>
    </citation>
    <scope>NUCLEOTIDE SEQUENCE [LARGE SCALE GENOMIC DNA]</scope>
    <source>
        <strain evidence="4">IBT 14082</strain>
    </source>
</reference>
<dbReference type="GO" id="GO:0005743">
    <property type="term" value="C:mitochondrial inner membrane"/>
    <property type="evidence" value="ECO:0007669"/>
    <property type="project" value="TreeGrafter"/>
</dbReference>
<dbReference type="Pfam" id="PF08695">
    <property type="entry name" value="Coa1"/>
    <property type="match status" value="1"/>
</dbReference>
<feature type="region of interest" description="Disordered" evidence="1">
    <location>
        <begin position="135"/>
        <end position="154"/>
    </location>
</feature>